<feature type="non-terminal residue" evidence="8">
    <location>
        <position position="147"/>
    </location>
</feature>
<dbReference type="EMBL" id="VWZI01008712">
    <property type="protein sequence ID" value="NXG45437.1"/>
    <property type="molecule type" value="Genomic_DNA"/>
</dbReference>
<dbReference type="Pfam" id="PF00031">
    <property type="entry name" value="Cystatin"/>
    <property type="match status" value="1"/>
</dbReference>
<dbReference type="GO" id="GO:0005615">
    <property type="term" value="C:extracellular space"/>
    <property type="evidence" value="ECO:0007669"/>
    <property type="project" value="TreeGrafter"/>
</dbReference>
<keyword evidence="6" id="KW-0732">Signal</keyword>
<gene>
    <name evidence="8" type="primary">Cyt</name>
    <name evidence="8" type="ORF">PSIHAE_R00371</name>
</gene>
<comment type="similarity">
    <text evidence="1">Belongs to the cystatin family.</text>
</comment>
<dbReference type="OrthoDB" id="1908104at2759"/>
<evidence type="ECO:0000256" key="4">
    <source>
        <dbReference type="ARBA" id="ARBA00023157"/>
    </source>
</evidence>
<dbReference type="Gene3D" id="3.10.450.10">
    <property type="match status" value="1"/>
</dbReference>
<feature type="chain" id="PRO_5029562895" description="Egg-white cystatin" evidence="6">
    <location>
        <begin position="25"/>
        <end position="147"/>
    </location>
</feature>
<dbReference type="GO" id="GO:0004869">
    <property type="term" value="F:cysteine-type endopeptidase inhibitor activity"/>
    <property type="evidence" value="ECO:0007669"/>
    <property type="project" value="UniProtKB-KW"/>
</dbReference>
<dbReference type="SUPFAM" id="SSF54403">
    <property type="entry name" value="Cystatin/monellin"/>
    <property type="match status" value="1"/>
</dbReference>
<dbReference type="CDD" id="cd00042">
    <property type="entry name" value="CY"/>
    <property type="match status" value="1"/>
</dbReference>
<evidence type="ECO:0000256" key="2">
    <source>
        <dbReference type="ARBA" id="ARBA00022690"/>
    </source>
</evidence>
<feature type="signal peptide" evidence="6">
    <location>
        <begin position="1"/>
        <end position="24"/>
    </location>
</feature>
<dbReference type="GO" id="GO:0031982">
    <property type="term" value="C:vesicle"/>
    <property type="evidence" value="ECO:0007669"/>
    <property type="project" value="TreeGrafter"/>
</dbReference>
<evidence type="ECO:0000256" key="6">
    <source>
        <dbReference type="SAM" id="SignalP"/>
    </source>
</evidence>
<evidence type="ECO:0000256" key="3">
    <source>
        <dbReference type="ARBA" id="ARBA00022704"/>
    </source>
</evidence>
<dbReference type="InterPro" id="IPR046350">
    <property type="entry name" value="Cystatin_sf"/>
</dbReference>
<keyword evidence="3" id="KW-0789">Thiol protease inhibitor</keyword>
<evidence type="ECO:0000256" key="1">
    <source>
        <dbReference type="ARBA" id="ARBA00009403"/>
    </source>
</evidence>
<sequence>CAMAGARLGLTLLALALALASAAAAAVQGSEHQLGLVGAPVTIEDGDNDEGLQQALEFAMEEYNKASNDLYSSRVVRIISAKKQVVAGINYIMEVEIARTTCEKPAADPQNCALPDSPQLAKRTICKFVVYTVPWLDKNELTERKCH</sequence>
<dbReference type="Proteomes" id="UP000574528">
    <property type="component" value="Unassembled WGS sequence"/>
</dbReference>
<keyword evidence="2" id="KW-0646">Protease inhibitor</keyword>
<evidence type="ECO:0000313" key="9">
    <source>
        <dbReference type="Proteomes" id="UP000574528"/>
    </source>
</evidence>
<dbReference type="GO" id="GO:0005737">
    <property type="term" value="C:cytoplasm"/>
    <property type="evidence" value="ECO:0007669"/>
    <property type="project" value="TreeGrafter"/>
</dbReference>
<protein>
    <recommendedName>
        <fullName evidence="5">Egg-white cystatin</fullName>
    </recommendedName>
</protein>
<evidence type="ECO:0000259" key="7">
    <source>
        <dbReference type="SMART" id="SM00043"/>
    </source>
</evidence>
<keyword evidence="9" id="KW-1185">Reference proteome</keyword>
<feature type="non-terminal residue" evidence="8">
    <location>
        <position position="1"/>
    </location>
</feature>
<dbReference type="PANTHER" id="PTHR46186:SF2">
    <property type="entry name" value="CYSTATIN"/>
    <property type="match status" value="1"/>
</dbReference>
<dbReference type="InterPro" id="IPR018073">
    <property type="entry name" value="Prot_inh_cystat_CS"/>
</dbReference>
<reference evidence="8 9" key="1">
    <citation type="submission" date="2019-09" db="EMBL/GenBank/DDBJ databases">
        <title>Bird 10,000 Genomes (B10K) Project - Family phase.</title>
        <authorList>
            <person name="Zhang G."/>
        </authorList>
    </citation>
    <scope>NUCLEOTIDE SEQUENCE [LARGE SCALE GENOMIC DNA]</scope>
    <source>
        <strain evidence="8">B10K-DU-001-24</strain>
        <tissue evidence="8">Muscle</tissue>
    </source>
</reference>
<keyword evidence="4" id="KW-1015">Disulfide bond</keyword>
<name>A0A7K9BZN7_9PICI</name>
<accession>A0A7K9BZN7</accession>
<dbReference type="InterPro" id="IPR000010">
    <property type="entry name" value="Cystatin_dom"/>
</dbReference>
<dbReference type="PROSITE" id="PS00287">
    <property type="entry name" value="CYSTATIN"/>
    <property type="match status" value="1"/>
</dbReference>
<dbReference type="SMART" id="SM00043">
    <property type="entry name" value="CY"/>
    <property type="match status" value="1"/>
</dbReference>
<dbReference type="AlphaFoldDB" id="A0A7K9BZN7"/>
<proteinExistence type="inferred from homology"/>
<organism evidence="8 9">
    <name type="scientific">Psilopogon haemacephalus</name>
    <name type="common">coppersmith barbet</name>
    <dbReference type="NCBI Taxonomy" id="2585815"/>
    <lineage>
        <taxon>Eukaryota</taxon>
        <taxon>Metazoa</taxon>
        <taxon>Chordata</taxon>
        <taxon>Craniata</taxon>
        <taxon>Vertebrata</taxon>
        <taxon>Euteleostomi</taxon>
        <taxon>Archelosauria</taxon>
        <taxon>Archosauria</taxon>
        <taxon>Dinosauria</taxon>
        <taxon>Saurischia</taxon>
        <taxon>Theropoda</taxon>
        <taxon>Coelurosauria</taxon>
        <taxon>Aves</taxon>
        <taxon>Neognathae</taxon>
        <taxon>Neoaves</taxon>
        <taxon>Telluraves</taxon>
        <taxon>Coraciimorphae</taxon>
        <taxon>Piciformes</taxon>
        <taxon>Megalaimidae</taxon>
        <taxon>Psilopogon</taxon>
    </lineage>
</organism>
<comment type="caution">
    <text evidence="8">The sequence shown here is derived from an EMBL/GenBank/DDBJ whole genome shotgun (WGS) entry which is preliminary data.</text>
</comment>
<evidence type="ECO:0000313" key="8">
    <source>
        <dbReference type="EMBL" id="NXG45437.1"/>
    </source>
</evidence>
<dbReference type="FunFam" id="3.10.450.10:FF:000004">
    <property type="entry name" value="Cystatin C"/>
    <property type="match status" value="1"/>
</dbReference>
<feature type="domain" description="Cystatin" evidence="7">
    <location>
        <begin position="35"/>
        <end position="147"/>
    </location>
</feature>
<dbReference type="PANTHER" id="PTHR46186">
    <property type="entry name" value="CYSTATIN"/>
    <property type="match status" value="1"/>
</dbReference>
<evidence type="ECO:0000256" key="5">
    <source>
        <dbReference type="ARBA" id="ARBA00078073"/>
    </source>
</evidence>